<dbReference type="GO" id="GO:0032300">
    <property type="term" value="C:mismatch repair complex"/>
    <property type="evidence" value="ECO:0007669"/>
    <property type="project" value="InterPro"/>
</dbReference>
<dbReference type="Gene3D" id="3.30.565.10">
    <property type="entry name" value="Histidine kinase-like ATPase, C-terminal domain"/>
    <property type="match status" value="1"/>
</dbReference>
<sequence length="591" mass="65618">MGKIKILSPQLIDQIAAGEVVERPASVVKELVENSLDAKATFVEIEVIQGGREKIAVRDNGEGMSKEDARLCLRRHATSKVSCLEDLVSIKTFGFRGEALSSIAAVSKLVLKTNRKGQFEGTEVAVEGGKEKFVRACAHPPGTTVEVLDLFYNIPARQKFLKSAVTEFNRVKDVVVGQALSSPGAGFLLKHNRKEVFNLPPQSWEERVQSVLGVDLENFIKVEGQTPYVKLVGLVGLPQTARKKRPNQFLFVNHRRILQNKTIWGALKEAFRNVLPAHLHLPYILSLQIREDLIDVNVHPRKEEVEFVSPNMVYNLLLSSLRSSLSRHLEKSSGRQNYSVASPGEIGGMVKEAIPGAAAAARAEFVTREDWTRQYHQVDFIKEALDFGTKEGRAGGLFQLAKLYIVDIQPEQLVVYDQHAAEERVLLEDFILAFKKGQEAGLGQELLFPTEIDFSAGDVGILKQNRQALEKIGFRLEFTGGNHVRVEAVPVSLKGRNLRQILLGFVDDLSSGKAGIDLDFSFGIDAESLKALTFLACRTAIKQGDVLGQDQMRRLVEKVESLGERGLTCPHGRPTRIVISLKQLAKMFKRI</sequence>
<evidence type="ECO:0000313" key="7">
    <source>
        <dbReference type="EMBL" id="OQX50909.1"/>
    </source>
</evidence>
<dbReference type="HAMAP" id="MF_00149">
    <property type="entry name" value="DNA_mis_repair"/>
    <property type="match status" value="1"/>
</dbReference>
<reference evidence="8" key="1">
    <citation type="submission" date="2017-03" db="EMBL/GenBank/DDBJ databases">
        <title>Novel pathways for hydrocarbon cycling and metabolic interdependencies in hydrothermal sediment communities.</title>
        <authorList>
            <person name="Dombrowski N."/>
            <person name="Seitz K."/>
            <person name="Teske A."/>
            <person name="Baker B."/>
        </authorList>
    </citation>
    <scope>NUCLEOTIDE SEQUENCE [LARGE SCALE GENOMIC DNA]</scope>
</reference>
<dbReference type="InterPro" id="IPR042121">
    <property type="entry name" value="MutL_C_regsub"/>
</dbReference>
<dbReference type="FunFam" id="3.30.565.10:FF:000003">
    <property type="entry name" value="DNA mismatch repair endonuclease MutL"/>
    <property type="match status" value="1"/>
</dbReference>
<dbReference type="InterPro" id="IPR014762">
    <property type="entry name" value="DNA_mismatch_repair_CS"/>
</dbReference>
<comment type="caution">
    <text evidence="7">The sequence shown here is derived from an EMBL/GenBank/DDBJ whole genome shotgun (WGS) entry which is preliminary data.</text>
</comment>
<protein>
    <recommendedName>
        <fullName evidence="4">DNA mismatch repair protein MutL</fullName>
    </recommendedName>
</protein>
<name>A0A1W9NXV4_UNCC3</name>
<dbReference type="Pfam" id="PF13589">
    <property type="entry name" value="HATPase_c_3"/>
    <property type="match status" value="1"/>
</dbReference>
<dbReference type="Pfam" id="PF01119">
    <property type="entry name" value="DNA_mis_repair"/>
    <property type="match status" value="1"/>
</dbReference>
<dbReference type="Proteomes" id="UP000192520">
    <property type="component" value="Unassembled WGS sequence"/>
</dbReference>
<comment type="function">
    <text evidence="4">This protein is involved in the repair of mismatches in DNA. It is required for dam-dependent methyl-directed DNA mismatch repair. May act as a 'molecular matchmaker', a protein that promotes the formation of a stable complex between two or more DNA-binding proteins in an ATP-dependent manner without itself being part of a final effector complex.</text>
</comment>
<evidence type="ECO:0000256" key="1">
    <source>
        <dbReference type="ARBA" id="ARBA00006082"/>
    </source>
</evidence>
<dbReference type="GO" id="GO:0030983">
    <property type="term" value="F:mismatched DNA binding"/>
    <property type="evidence" value="ECO:0007669"/>
    <property type="project" value="InterPro"/>
</dbReference>
<evidence type="ECO:0000313" key="8">
    <source>
        <dbReference type="Proteomes" id="UP000192520"/>
    </source>
</evidence>
<evidence type="ECO:0000256" key="4">
    <source>
        <dbReference type="HAMAP-Rule" id="MF_00149"/>
    </source>
</evidence>
<evidence type="ECO:0000259" key="5">
    <source>
        <dbReference type="SMART" id="SM00853"/>
    </source>
</evidence>
<dbReference type="SUPFAM" id="SSF55874">
    <property type="entry name" value="ATPase domain of HSP90 chaperone/DNA topoisomerase II/histidine kinase"/>
    <property type="match status" value="1"/>
</dbReference>
<organism evidence="7 8">
    <name type="scientific">candidate division CPR3 bacterium 4484_211</name>
    <dbReference type="NCBI Taxonomy" id="1968527"/>
    <lineage>
        <taxon>Bacteria</taxon>
        <taxon>Bacteria division CPR3</taxon>
    </lineage>
</organism>
<dbReference type="EMBL" id="MZGJ01000014">
    <property type="protein sequence ID" value="OQX50909.1"/>
    <property type="molecule type" value="Genomic_DNA"/>
</dbReference>
<dbReference type="Gene3D" id="3.30.1370.100">
    <property type="entry name" value="MutL, C-terminal domain, regulatory subdomain"/>
    <property type="match status" value="1"/>
</dbReference>
<dbReference type="NCBIfam" id="TIGR00585">
    <property type="entry name" value="mutl"/>
    <property type="match status" value="1"/>
</dbReference>
<evidence type="ECO:0000256" key="3">
    <source>
        <dbReference type="ARBA" id="ARBA00023204"/>
    </source>
</evidence>
<dbReference type="InterPro" id="IPR036890">
    <property type="entry name" value="HATPase_C_sf"/>
</dbReference>
<feature type="domain" description="DNA mismatch repair protein S5" evidence="6">
    <location>
        <begin position="208"/>
        <end position="326"/>
    </location>
</feature>
<dbReference type="GO" id="GO:0006298">
    <property type="term" value="P:mismatch repair"/>
    <property type="evidence" value="ECO:0007669"/>
    <property type="project" value="UniProtKB-UniRule"/>
</dbReference>
<dbReference type="Pfam" id="PF08676">
    <property type="entry name" value="MutL_C"/>
    <property type="match status" value="1"/>
</dbReference>
<dbReference type="CDD" id="cd00782">
    <property type="entry name" value="MutL_Trans"/>
    <property type="match status" value="1"/>
</dbReference>
<dbReference type="SMART" id="SM01340">
    <property type="entry name" value="DNA_mis_repair"/>
    <property type="match status" value="1"/>
</dbReference>
<dbReference type="InterPro" id="IPR002099">
    <property type="entry name" value="MutL/Mlh/PMS"/>
</dbReference>
<dbReference type="SUPFAM" id="SSF54211">
    <property type="entry name" value="Ribosomal protein S5 domain 2-like"/>
    <property type="match status" value="1"/>
</dbReference>
<dbReference type="GO" id="GO:0140664">
    <property type="term" value="F:ATP-dependent DNA damage sensor activity"/>
    <property type="evidence" value="ECO:0007669"/>
    <property type="project" value="InterPro"/>
</dbReference>
<keyword evidence="2 4" id="KW-0227">DNA damage</keyword>
<dbReference type="InterPro" id="IPR037198">
    <property type="entry name" value="MutL_C_sf"/>
</dbReference>
<dbReference type="InterPro" id="IPR020667">
    <property type="entry name" value="DNA_mismatch_repair_MutL"/>
</dbReference>
<dbReference type="GO" id="GO:0016887">
    <property type="term" value="F:ATP hydrolysis activity"/>
    <property type="evidence" value="ECO:0007669"/>
    <property type="project" value="InterPro"/>
</dbReference>
<keyword evidence="3 4" id="KW-0234">DNA repair</keyword>
<feature type="domain" description="MutL C-terminal dimerisation" evidence="5">
    <location>
        <begin position="396"/>
        <end position="547"/>
    </location>
</feature>
<gene>
    <name evidence="4" type="primary">mutL</name>
    <name evidence="7" type="ORF">B5M47_02685</name>
</gene>
<dbReference type="InterPro" id="IPR038973">
    <property type="entry name" value="MutL/Mlh/Pms-like"/>
</dbReference>
<dbReference type="PANTHER" id="PTHR10073">
    <property type="entry name" value="DNA MISMATCH REPAIR PROTEIN MLH, PMS, MUTL"/>
    <property type="match status" value="1"/>
</dbReference>
<dbReference type="Gene3D" id="3.30.230.10">
    <property type="match status" value="1"/>
</dbReference>
<dbReference type="CDD" id="cd16926">
    <property type="entry name" value="HATPase_MutL-MLH-PMS-like"/>
    <property type="match status" value="1"/>
</dbReference>
<dbReference type="PANTHER" id="PTHR10073:SF12">
    <property type="entry name" value="DNA MISMATCH REPAIR PROTEIN MLH1"/>
    <property type="match status" value="1"/>
</dbReference>
<dbReference type="InterPro" id="IPR014790">
    <property type="entry name" value="MutL_C"/>
</dbReference>
<dbReference type="InterPro" id="IPR020568">
    <property type="entry name" value="Ribosomal_Su5_D2-typ_SF"/>
</dbReference>
<comment type="similarity">
    <text evidence="1 4">Belongs to the DNA mismatch repair MutL/HexB family.</text>
</comment>
<dbReference type="SMART" id="SM00853">
    <property type="entry name" value="MutL_C"/>
    <property type="match status" value="1"/>
</dbReference>
<dbReference type="InterPro" id="IPR042120">
    <property type="entry name" value="MutL_C_dimsub"/>
</dbReference>
<dbReference type="STRING" id="1968527.B5M47_02685"/>
<evidence type="ECO:0000259" key="6">
    <source>
        <dbReference type="SMART" id="SM01340"/>
    </source>
</evidence>
<accession>A0A1W9NXV4</accession>
<dbReference type="SUPFAM" id="SSF118116">
    <property type="entry name" value="DNA mismatch repair protein MutL"/>
    <property type="match status" value="1"/>
</dbReference>
<dbReference type="InterPro" id="IPR013507">
    <property type="entry name" value="DNA_mismatch_S5_2-like"/>
</dbReference>
<dbReference type="AlphaFoldDB" id="A0A1W9NXV4"/>
<dbReference type="GO" id="GO:0005524">
    <property type="term" value="F:ATP binding"/>
    <property type="evidence" value="ECO:0007669"/>
    <property type="project" value="InterPro"/>
</dbReference>
<dbReference type="PROSITE" id="PS00058">
    <property type="entry name" value="DNA_MISMATCH_REPAIR_1"/>
    <property type="match status" value="1"/>
</dbReference>
<dbReference type="Gene3D" id="3.30.1540.20">
    <property type="entry name" value="MutL, C-terminal domain, dimerisation subdomain"/>
    <property type="match status" value="1"/>
</dbReference>
<dbReference type="InterPro" id="IPR014721">
    <property type="entry name" value="Ribsml_uS5_D2-typ_fold_subgr"/>
</dbReference>
<evidence type="ECO:0000256" key="2">
    <source>
        <dbReference type="ARBA" id="ARBA00022763"/>
    </source>
</evidence>
<proteinExistence type="inferred from homology"/>